<evidence type="ECO:0000259" key="7">
    <source>
        <dbReference type="Pfam" id="PF17917"/>
    </source>
</evidence>
<evidence type="ECO:0000313" key="8">
    <source>
        <dbReference type="Proteomes" id="UP001652600"/>
    </source>
</evidence>
<keyword evidence="5" id="KW-0378">Hydrolase</keyword>
<dbReference type="GeneID" id="127151152"/>
<dbReference type="PANTHER" id="PTHR34072:SF52">
    <property type="entry name" value="RIBONUCLEASE H"/>
    <property type="match status" value="1"/>
</dbReference>
<protein>
    <submittedName>
        <fullName evidence="9">Uncharacterized protein LOC127151152</fullName>
    </submittedName>
</protein>
<dbReference type="CDD" id="cd09274">
    <property type="entry name" value="RNase_HI_RT_Ty3"/>
    <property type="match status" value="1"/>
</dbReference>
<feature type="domain" description="Reverse transcriptase RNase H-like" evidence="7">
    <location>
        <begin position="53"/>
        <end position="107"/>
    </location>
</feature>
<keyword evidence="4" id="KW-0255">Endonuclease</keyword>
<name>A0ABM3L917_CUCME</name>
<evidence type="ECO:0000313" key="9">
    <source>
        <dbReference type="RefSeq" id="XP_050946526.1"/>
    </source>
</evidence>
<evidence type="ECO:0000256" key="2">
    <source>
        <dbReference type="ARBA" id="ARBA00022695"/>
    </source>
</evidence>
<evidence type="ECO:0000256" key="3">
    <source>
        <dbReference type="ARBA" id="ARBA00022722"/>
    </source>
</evidence>
<sequence length="220" mass="24981">MTVEQYDLEFNVLSFFVPKKVATKATKADKFVRGSFVIYSDASTKVLGDVLMQQEFAAVVVAVKIWRHYLYGEKIRIYTGHKSLKYIFTEKELKMRQRRWLELVKDYDCEILYHPGKKNVVVDTLSMMVSHSAALVTEQAPLHRDLERAKITISVGAVTSYDPHLVEKRLLAEAGQADKLSIFSDDGLLFERCLCVLADTAVKTDLLTEAHNSPFSKNVS</sequence>
<keyword evidence="3" id="KW-0540">Nuclease</keyword>
<keyword evidence="6" id="KW-0695">RNA-directed DNA polymerase</keyword>
<evidence type="ECO:0000256" key="6">
    <source>
        <dbReference type="ARBA" id="ARBA00022918"/>
    </source>
</evidence>
<gene>
    <name evidence="9" type="primary">LOC127151152</name>
</gene>
<dbReference type="RefSeq" id="XP_050946526.1">
    <property type="nucleotide sequence ID" value="XM_051090569.1"/>
</dbReference>
<evidence type="ECO:0000256" key="5">
    <source>
        <dbReference type="ARBA" id="ARBA00022801"/>
    </source>
</evidence>
<dbReference type="InterPro" id="IPR041373">
    <property type="entry name" value="RT_RNaseH"/>
</dbReference>
<keyword evidence="8" id="KW-1185">Reference proteome</keyword>
<keyword evidence="1" id="KW-0808">Transferase</keyword>
<organism evidence="8 9">
    <name type="scientific">Cucumis melo</name>
    <name type="common">Muskmelon</name>
    <dbReference type="NCBI Taxonomy" id="3656"/>
    <lineage>
        <taxon>Eukaryota</taxon>
        <taxon>Viridiplantae</taxon>
        <taxon>Streptophyta</taxon>
        <taxon>Embryophyta</taxon>
        <taxon>Tracheophyta</taxon>
        <taxon>Spermatophyta</taxon>
        <taxon>Magnoliopsida</taxon>
        <taxon>eudicotyledons</taxon>
        <taxon>Gunneridae</taxon>
        <taxon>Pentapetalae</taxon>
        <taxon>rosids</taxon>
        <taxon>fabids</taxon>
        <taxon>Cucurbitales</taxon>
        <taxon>Cucurbitaceae</taxon>
        <taxon>Benincaseae</taxon>
        <taxon>Cucumis</taxon>
    </lineage>
</organism>
<reference evidence="9" key="1">
    <citation type="submission" date="2025-08" db="UniProtKB">
        <authorList>
            <consortium name="RefSeq"/>
        </authorList>
    </citation>
    <scope>IDENTIFICATION</scope>
    <source>
        <tissue evidence="9">Stem</tissue>
    </source>
</reference>
<dbReference type="InterPro" id="IPR043502">
    <property type="entry name" value="DNA/RNA_pol_sf"/>
</dbReference>
<keyword evidence="2" id="KW-0548">Nucleotidyltransferase</keyword>
<dbReference type="Proteomes" id="UP001652600">
    <property type="component" value="Chromosome 10"/>
</dbReference>
<dbReference type="PANTHER" id="PTHR34072">
    <property type="entry name" value="ENZYMATIC POLYPROTEIN-RELATED"/>
    <property type="match status" value="1"/>
</dbReference>
<dbReference type="SUPFAM" id="SSF56672">
    <property type="entry name" value="DNA/RNA polymerases"/>
    <property type="match status" value="1"/>
</dbReference>
<evidence type="ECO:0000256" key="4">
    <source>
        <dbReference type="ARBA" id="ARBA00022759"/>
    </source>
</evidence>
<evidence type="ECO:0000256" key="1">
    <source>
        <dbReference type="ARBA" id="ARBA00022679"/>
    </source>
</evidence>
<dbReference type="Pfam" id="PF17917">
    <property type="entry name" value="RT_RNaseH"/>
    <property type="match status" value="1"/>
</dbReference>
<proteinExistence type="predicted"/>
<accession>A0ABM3L917</accession>